<feature type="compositionally biased region" description="Polar residues" evidence="1">
    <location>
        <begin position="185"/>
        <end position="204"/>
    </location>
</feature>
<gene>
    <name evidence="3" type="ORF">GSTUAT00007220001</name>
</gene>
<feature type="domain" description="Azaphilone pigments biosynthesis cluster protein L N-terminal" evidence="2">
    <location>
        <begin position="1"/>
        <end position="167"/>
    </location>
</feature>
<evidence type="ECO:0000313" key="4">
    <source>
        <dbReference type="Proteomes" id="UP001412239"/>
    </source>
</evidence>
<evidence type="ECO:0000313" key="3">
    <source>
        <dbReference type="EMBL" id="CUS08712.1"/>
    </source>
</evidence>
<evidence type="ECO:0000259" key="2">
    <source>
        <dbReference type="Pfam" id="PF17111"/>
    </source>
</evidence>
<reference evidence="3" key="1">
    <citation type="submission" date="2015-10" db="EMBL/GenBank/DDBJ databases">
        <authorList>
            <person name="Regsiter A."/>
            <person name="william w."/>
        </authorList>
    </citation>
    <scope>NUCLEOTIDE SEQUENCE</scope>
    <source>
        <strain evidence="3">Montdore</strain>
    </source>
</reference>
<dbReference type="Proteomes" id="UP001412239">
    <property type="component" value="Unassembled WGS sequence"/>
</dbReference>
<dbReference type="AlphaFoldDB" id="A0A292PM00"/>
<feature type="compositionally biased region" description="Basic residues" evidence="1">
    <location>
        <begin position="338"/>
        <end position="350"/>
    </location>
</feature>
<accession>A0A292PM00</accession>
<feature type="compositionally biased region" description="Basic and acidic residues" evidence="1">
    <location>
        <begin position="358"/>
        <end position="376"/>
    </location>
</feature>
<dbReference type="Pfam" id="PF17111">
    <property type="entry name" value="PigL_N"/>
    <property type="match status" value="1"/>
</dbReference>
<keyword evidence="4" id="KW-1185">Reference proteome</keyword>
<protein>
    <recommendedName>
        <fullName evidence="2">Azaphilone pigments biosynthesis cluster protein L N-terminal domain-containing protein</fullName>
    </recommendedName>
</protein>
<organism evidence="3 4">
    <name type="scientific">Tuber aestivum</name>
    <name type="common">summer truffle</name>
    <dbReference type="NCBI Taxonomy" id="59557"/>
    <lineage>
        <taxon>Eukaryota</taxon>
        <taxon>Fungi</taxon>
        <taxon>Dikarya</taxon>
        <taxon>Ascomycota</taxon>
        <taxon>Pezizomycotina</taxon>
        <taxon>Pezizomycetes</taxon>
        <taxon>Pezizales</taxon>
        <taxon>Tuberaceae</taxon>
        <taxon>Tuber</taxon>
    </lineage>
</organism>
<dbReference type="EMBL" id="LN891118">
    <property type="protein sequence ID" value="CUS08712.1"/>
    <property type="molecule type" value="Genomic_DNA"/>
</dbReference>
<proteinExistence type="predicted"/>
<feature type="compositionally biased region" description="Basic and acidic residues" evidence="1">
    <location>
        <begin position="320"/>
        <end position="329"/>
    </location>
</feature>
<evidence type="ECO:0000256" key="1">
    <source>
        <dbReference type="SAM" id="MobiDB-lite"/>
    </source>
</evidence>
<sequence length="560" mass="60621">MDPLSVVSGISGTVAVGAKVLVALHGFAKGVKSAPEELKLLTRELEDLCKIMDNFRKKTGGHVVNQGIEDSSAAILDIFMQLNQLITEHTVSKKDGFLKKGWKQVKWHYIEKDIADLRVHLNSNKGNLLVALTLANELQNGHSNMKLERVQGALEEVIERLQDHNTKTVATCESFTLQRWQDVPSTIAPSSRPATPNGQTSAARSESGILSEAGFSERSIPMSAYQFNDMGNRGKGVLVSDGTQTKAYTVKAGSKKKASNPKPPEAGVTRAGSPASSSKPQTRSMKPTPLSSIPEPEEGDAVLEAKDYGKLEMAAVSRTVKRDPSKSERLQPSGALRGVRHRLKNLRKAGPKANTRTVPEDLEHGGVVHGPRDTPLAEKAPAPTPSGSPKLAMEKFLQNQDSAPKDTSNNPINSRKLVVRKAHAIWPPQHDGVLSAGKLDIGPPLFLEPIEGSTYSRDDSFLLSRDQFVRVISYTDPGWFYGQVYPGGLILQFQRSDFRIAVSPTEEELQEVLAMQVKALIGEPERLKGLNAGLGIGGVDASKHTFGMAAVAPRIPVVVT</sequence>
<dbReference type="InterPro" id="IPR031348">
    <property type="entry name" value="PigL_N"/>
</dbReference>
<name>A0A292PM00_9PEZI</name>
<feature type="region of interest" description="Disordered" evidence="1">
    <location>
        <begin position="185"/>
        <end position="215"/>
    </location>
</feature>
<feature type="region of interest" description="Disordered" evidence="1">
    <location>
        <begin position="316"/>
        <end position="390"/>
    </location>
</feature>
<feature type="region of interest" description="Disordered" evidence="1">
    <location>
        <begin position="249"/>
        <end position="299"/>
    </location>
</feature>
<feature type="compositionally biased region" description="Polar residues" evidence="1">
    <location>
        <begin position="274"/>
        <end position="291"/>
    </location>
</feature>